<dbReference type="InterPro" id="IPR036249">
    <property type="entry name" value="Thioredoxin-like_sf"/>
</dbReference>
<feature type="domain" description="Thiol:disulfide interchange protein DsbD N-terminal" evidence="8">
    <location>
        <begin position="87"/>
        <end position="200"/>
    </location>
</feature>
<keyword evidence="2 6" id="KW-0812">Transmembrane</keyword>
<sequence length="771" mass="80485">MPGIEPDMLIRIYGVGALRLIFALRNPFMLFVLLLRRCRAFVALQLLLSVLAAGVLSGSVRAAESPAVITPHTVATLITAADSVQAGTVLPVALRLRLQPGWHTYWRNPGDAGEPVTVRVEAQGALSGQTDTILWPTPIRIRAASLMSYAYMGDVVLPLALPLKPLPGNGAGRDAVVVQAHASWLVCAVVCVPEEADLSLSLPRAAEGSGPVASPQADLFAAAARATPGVSPYQAVISPNGEMRLSGAGLSPATVRAAWFMPDQPGLIDEAAPQNERVQEGAVLLHLKLLPDFTPGHGLSGVVVLQSPAGAEQAVLQTVRSVAGPIGGAGALAGAEPARAAASSHAGQAGGHGMGDILRLALFGLLGGLVLNLMPCVFPVLAMKALSVARLGRAGRQAQLWGGAGYALGVMATFMTLGGGMMALRAGGKAAGWGFQFQSPLFVTFVTWLLFVMALNLLGVFAFMPFALRGPRQEMAEGAASRRVRLRWHDVLTGVLAVLVATPCTAPFMGVAVAGALAGPPVTGLVVFAFMGVGLAAPLVLLMLAPGVAGWLPRPGGWMVYLRQSLAFPLLGTCVWFLWVIVMEGGGQTVLPVGAGLVFLGFAAWMYGVAQAEQARAGYSRAQGALHGLALLGFLAAMALLPTLRALPPARSEGMALPEGVEAFTPARFAALRAQGEPVFVDMTAAWCMTCLVNERLVLDTPAARALFARRGVHVLRGDWTRHDPGITAFLRAHERDGVPLYVYAPVRGAEVVLPQLLTTSILARALDASP</sequence>
<keyword evidence="3" id="KW-0201">Cytochrome c-type biogenesis</keyword>
<dbReference type="Gene3D" id="3.40.30.10">
    <property type="entry name" value="Glutaredoxin"/>
    <property type="match status" value="1"/>
</dbReference>
<comment type="subcellular location">
    <subcellularLocation>
        <location evidence="1">Membrane</location>
        <topology evidence="1">Multi-pass membrane protein</topology>
    </subcellularLocation>
</comment>
<evidence type="ECO:0000313" key="9">
    <source>
        <dbReference type="EMBL" id="GEB85521.1"/>
    </source>
</evidence>
<dbReference type="GO" id="GO:0015035">
    <property type="term" value="F:protein-disulfide reductase activity"/>
    <property type="evidence" value="ECO:0007669"/>
    <property type="project" value="TreeGrafter"/>
</dbReference>
<dbReference type="EMBL" id="BJMV01000006">
    <property type="protein sequence ID" value="GEB85521.1"/>
    <property type="molecule type" value="Genomic_DNA"/>
</dbReference>
<reference evidence="9 10" key="1">
    <citation type="submission" date="2019-06" db="EMBL/GenBank/DDBJ databases">
        <title>Whole genome shotgun sequence of Acetobacter peroxydans NBRC 13755.</title>
        <authorList>
            <person name="Hosoyama A."/>
            <person name="Uohara A."/>
            <person name="Ohji S."/>
            <person name="Ichikawa N."/>
        </authorList>
    </citation>
    <scope>NUCLEOTIDE SEQUENCE [LARGE SCALE GENOMIC DNA]</scope>
    <source>
        <strain evidence="9 10">NBRC 13755</strain>
    </source>
</reference>
<feature type="transmembrane region" description="Helical" evidence="6">
    <location>
        <begin position="566"/>
        <end position="583"/>
    </location>
</feature>
<dbReference type="GO" id="GO:0017004">
    <property type="term" value="P:cytochrome complex assembly"/>
    <property type="evidence" value="ECO:0007669"/>
    <property type="project" value="UniProtKB-KW"/>
</dbReference>
<accession>A0A4Y3TR60</accession>
<protein>
    <submittedName>
        <fullName evidence="9">Thiol:disulfide interchange protein DsbD</fullName>
    </submittedName>
</protein>
<gene>
    <name evidence="9" type="ORF">APE01nite_13180</name>
</gene>
<evidence type="ECO:0000313" key="10">
    <source>
        <dbReference type="Proteomes" id="UP000317730"/>
    </source>
</evidence>
<name>A0A4Y3TR60_9PROT</name>
<feature type="transmembrane region" description="Helical" evidence="6">
    <location>
        <begin position="41"/>
        <end position="60"/>
    </location>
</feature>
<dbReference type="Pfam" id="PF11412">
    <property type="entry name" value="DsbD_N"/>
    <property type="match status" value="1"/>
</dbReference>
<dbReference type="InterPro" id="IPR035671">
    <property type="entry name" value="DsbD_gamma"/>
</dbReference>
<dbReference type="AlphaFoldDB" id="A0A4Y3TR60"/>
<dbReference type="SUPFAM" id="SSF52833">
    <property type="entry name" value="Thioredoxin-like"/>
    <property type="match status" value="1"/>
</dbReference>
<feature type="transmembrane region" description="Helical" evidence="6">
    <location>
        <begin position="491"/>
        <end position="518"/>
    </location>
</feature>
<evidence type="ECO:0000256" key="4">
    <source>
        <dbReference type="ARBA" id="ARBA00022989"/>
    </source>
</evidence>
<dbReference type="RefSeq" id="WP_242008994.1">
    <property type="nucleotide sequence ID" value="NZ_BAPL01000005.1"/>
</dbReference>
<dbReference type="CDD" id="cd02953">
    <property type="entry name" value="DsbDgamma"/>
    <property type="match status" value="1"/>
</dbReference>
<dbReference type="InterPro" id="IPR028250">
    <property type="entry name" value="DsbDN"/>
</dbReference>
<feature type="domain" description="Cytochrome C biogenesis protein transmembrane" evidence="7">
    <location>
        <begin position="362"/>
        <end position="578"/>
    </location>
</feature>
<feature type="transmembrane region" description="Helical" evidence="6">
    <location>
        <begin position="589"/>
        <end position="610"/>
    </location>
</feature>
<proteinExistence type="predicted"/>
<keyword evidence="5 6" id="KW-0472">Membrane</keyword>
<feature type="transmembrane region" description="Helical" evidence="6">
    <location>
        <begin position="12"/>
        <end position="34"/>
    </location>
</feature>
<feature type="transmembrane region" description="Helical" evidence="6">
    <location>
        <begin position="622"/>
        <end position="641"/>
    </location>
</feature>
<evidence type="ECO:0000256" key="6">
    <source>
        <dbReference type="SAM" id="Phobius"/>
    </source>
</evidence>
<feature type="transmembrane region" description="Helical" evidence="6">
    <location>
        <begin position="445"/>
        <end position="468"/>
    </location>
</feature>
<dbReference type="GO" id="GO:0016020">
    <property type="term" value="C:membrane"/>
    <property type="evidence" value="ECO:0007669"/>
    <property type="project" value="UniProtKB-SubCell"/>
</dbReference>
<feature type="transmembrane region" description="Helical" evidence="6">
    <location>
        <begin position="524"/>
        <end position="545"/>
    </location>
</feature>
<dbReference type="GO" id="GO:0045454">
    <property type="term" value="P:cell redox homeostasis"/>
    <property type="evidence" value="ECO:0007669"/>
    <property type="project" value="TreeGrafter"/>
</dbReference>
<evidence type="ECO:0000256" key="2">
    <source>
        <dbReference type="ARBA" id="ARBA00022692"/>
    </source>
</evidence>
<evidence type="ECO:0000259" key="7">
    <source>
        <dbReference type="Pfam" id="PF02683"/>
    </source>
</evidence>
<evidence type="ECO:0000256" key="5">
    <source>
        <dbReference type="ARBA" id="ARBA00023136"/>
    </source>
</evidence>
<feature type="transmembrane region" description="Helical" evidence="6">
    <location>
        <begin position="360"/>
        <end position="382"/>
    </location>
</feature>
<keyword evidence="10" id="KW-1185">Reference proteome</keyword>
<dbReference type="PANTHER" id="PTHR32234:SF3">
    <property type="entry name" value="SUPPRESSION OF COPPER SENSITIVITY PROTEIN"/>
    <property type="match status" value="1"/>
</dbReference>
<evidence type="ECO:0000256" key="1">
    <source>
        <dbReference type="ARBA" id="ARBA00004141"/>
    </source>
</evidence>
<evidence type="ECO:0000259" key="8">
    <source>
        <dbReference type="Pfam" id="PF11412"/>
    </source>
</evidence>
<comment type="caution">
    <text evidence="9">The sequence shown here is derived from an EMBL/GenBank/DDBJ whole genome shotgun (WGS) entry which is preliminary data.</text>
</comment>
<dbReference type="InterPro" id="IPR003834">
    <property type="entry name" value="Cyt_c_assmbl_TM_dom"/>
</dbReference>
<evidence type="ECO:0000256" key="3">
    <source>
        <dbReference type="ARBA" id="ARBA00022748"/>
    </source>
</evidence>
<keyword evidence="4 6" id="KW-1133">Transmembrane helix</keyword>
<dbReference type="Pfam" id="PF02683">
    <property type="entry name" value="DsbD_TM"/>
    <property type="match status" value="1"/>
</dbReference>
<dbReference type="Proteomes" id="UP000317730">
    <property type="component" value="Unassembled WGS sequence"/>
</dbReference>
<organism evidence="9 10">
    <name type="scientific">Acetobacter peroxydans</name>
    <dbReference type="NCBI Taxonomy" id="104098"/>
    <lineage>
        <taxon>Bacteria</taxon>
        <taxon>Pseudomonadati</taxon>
        <taxon>Pseudomonadota</taxon>
        <taxon>Alphaproteobacteria</taxon>
        <taxon>Acetobacterales</taxon>
        <taxon>Acetobacteraceae</taxon>
        <taxon>Acetobacter</taxon>
    </lineage>
</organism>
<feature type="transmembrane region" description="Helical" evidence="6">
    <location>
        <begin position="403"/>
        <end position="425"/>
    </location>
</feature>
<dbReference type="PANTHER" id="PTHR32234">
    <property type="entry name" value="THIOL:DISULFIDE INTERCHANGE PROTEIN DSBD"/>
    <property type="match status" value="1"/>
</dbReference>
<dbReference type="Pfam" id="PF13899">
    <property type="entry name" value="Thioredoxin_7"/>
    <property type="match status" value="1"/>
</dbReference>